<keyword evidence="6" id="KW-0238">DNA-binding</keyword>
<organism evidence="13 14">
    <name type="scientific">Capsicum annuum</name>
    <name type="common">Capsicum pepper</name>
    <dbReference type="NCBI Taxonomy" id="4072"/>
    <lineage>
        <taxon>Eukaryota</taxon>
        <taxon>Viridiplantae</taxon>
        <taxon>Streptophyta</taxon>
        <taxon>Embryophyta</taxon>
        <taxon>Tracheophyta</taxon>
        <taxon>Spermatophyta</taxon>
        <taxon>Magnoliopsida</taxon>
        <taxon>eudicotyledons</taxon>
        <taxon>Gunneridae</taxon>
        <taxon>Pentapetalae</taxon>
        <taxon>asterids</taxon>
        <taxon>lamiids</taxon>
        <taxon>Solanales</taxon>
        <taxon>Solanaceae</taxon>
        <taxon>Solanoideae</taxon>
        <taxon>Capsiceae</taxon>
        <taxon>Capsicum</taxon>
    </lineage>
</organism>
<dbReference type="Gene3D" id="2.40.330.10">
    <property type="entry name" value="DNA-binding pseudobarrel domain"/>
    <property type="match status" value="1"/>
</dbReference>
<dbReference type="Pfam" id="PF02362">
    <property type="entry name" value="B3"/>
    <property type="match status" value="1"/>
</dbReference>
<keyword evidence="14" id="KW-1185">Reference proteome</keyword>
<dbReference type="InterPro" id="IPR015300">
    <property type="entry name" value="DNA-bd_pseudobarrel_sf"/>
</dbReference>
<dbReference type="CDD" id="cd10017">
    <property type="entry name" value="B3_DNA"/>
    <property type="match status" value="1"/>
</dbReference>
<evidence type="ECO:0000256" key="2">
    <source>
        <dbReference type="ARBA" id="ARBA00022723"/>
    </source>
</evidence>
<evidence type="ECO:0000256" key="7">
    <source>
        <dbReference type="ARBA" id="ARBA00023163"/>
    </source>
</evidence>
<evidence type="ECO:0000256" key="5">
    <source>
        <dbReference type="ARBA" id="ARBA00023015"/>
    </source>
</evidence>
<keyword evidence="7" id="KW-0804">Transcription</keyword>
<dbReference type="InterPro" id="IPR007527">
    <property type="entry name" value="Znf_SWIM"/>
</dbReference>
<evidence type="ECO:0000259" key="12">
    <source>
        <dbReference type="PROSITE" id="PS50966"/>
    </source>
</evidence>
<dbReference type="Pfam" id="PF07727">
    <property type="entry name" value="RVT_2"/>
    <property type="match status" value="1"/>
</dbReference>
<keyword evidence="5" id="KW-0805">Transcription regulation</keyword>
<evidence type="ECO:0000256" key="8">
    <source>
        <dbReference type="ARBA" id="ARBA00023242"/>
    </source>
</evidence>
<dbReference type="InterPro" id="IPR013103">
    <property type="entry name" value="RVT_2"/>
</dbReference>
<feature type="domain" description="TF-B3" evidence="11">
    <location>
        <begin position="93"/>
        <end position="171"/>
    </location>
</feature>
<comment type="subcellular location">
    <subcellularLocation>
        <location evidence="1">Nucleus</location>
    </subcellularLocation>
</comment>
<keyword evidence="4" id="KW-0862">Zinc</keyword>
<dbReference type="AlphaFoldDB" id="A0A2G3A5J1"/>
<dbReference type="PANTHER" id="PTHR31973:SF183">
    <property type="entry name" value="SWIM-TYPE DOMAIN-CONTAINING PROTEIN"/>
    <property type="match status" value="1"/>
</dbReference>
<evidence type="ECO:0008006" key="15">
    <source>
        <dbReference type="Google" id="ProtNLM"/>
    </source>
</evidence>
<dbReference type="Gramene" id="PHT89502">
    <property type="protein sequence ID" value="PHT89502"/>
    <property type="gene ID" value="T459_04615"/>
</dbReference>
<keyword evidence="8" id="KW-0539">Nucleus</keyword>
<feature type="domain" description="SWIM-type" evidence="12">
    <location>
        <begin position="694"/>
        <end position="735"/>
    </location>
</feature>
<evidence type="ECO:0000256" key="3">
    <source>
        <dbReference type="ARBA" id="ARBA00022771"/>
    </source>
</evidence>
<feature type="compositionally biased region" description="Acidic residues" evidence="10">
    <location>
        <begin position="50"/>
        <end position="59"/>
    </location>
</feature>
<evidence type="ECO:0000256" key="10">
    <source>
        <dbReference type="SAM" id="MobiDB-lite"/>
    </source>
</evidence>
<name>A0A2G3A5J1_CAPAN</name>
<evidence type="ECO:0000259" key="11">
    <source>
        <dbReference type="PROSITE" id="PS50863"/>
    </source>
</evidence>
<dbReference type="SMART" id="SM00575">
    <property type="entry name" value="ZnF_PMZ"/>
    <property type="match status" value="1"/>
</dbReference>
<dbReference type="GO" id="GO:0008270">
    <property type="term" value="F:zinc ion binding"/>
    <property type="evidence" value="ECO:0007669"/>
    <property type="project" value="UniProtKB-KW"/>
</dbReference>
<evidence type="ECO:0000256" key="4">
    <source>
        <dbReference type="ARBA" id="ARBA00022833"/>
    </source>
</evidence>
<dbReference type="Proteomes" id="UP000222542">
    <property type="component" value="Unassembled WGS sequence"/>
</dbReference>
<sequence length="838" mass="94984">MAYNQKCYSNFSGNQQFEELSSSSDEKQDVGRKSIRVQTEPIESSGTVVAEEEEVESGNEENGPKKIRLSMVNLNNKDPYYEMVVKKSHAIFMTIPISFARWTGIINMKRMRLDNGKGKEWRADIVHKQGCIRMTSGWPEFRTHNKITSGDNYCFKLIQENVLQSQINDAPGSSTAMAAFAGIMSSFATYCVALRSTYQLQDNTQIIDSGATIHMTPNKNLLHDIQPLPCPYLVTLPNGYKVKIHSSFTSEIPHPLSPLSVPSSPSPPLPHPPSLSPAVFPLGYPAELTPNQNTSMTIFAHLSPLFPLNLPGYSASKNDSSIFYKVPNYFIIVLGVYVDDILLAGNYEYEIISLKSFLDNQFKINDLGSVHYFLVLKICSTPSSFIVYQRKYTADLLSQFHCTDAKPVLTPLDPNVKLLVDCGDLVPDPSIYRRLVGKLNLLQHTRPNISFAIQHLSQFLVSPRLPHMLVVLHVLRYLLNDPAQEWVETSKYWKWRSFTKVTIPILVRRNSSYDKFITSVMQSGDLDYALSDVVISYVMHSREKKMKSIIEDEPDLCVISDRHISIANAFSHVYSHAHHRLCMRHLTENLCVNQHYGEHLYLFYAAAKAYSFDEFSDNFVELKSKCPEAAHVLENMLGFEKWSRAHFLGNMERHPFVGGKENIFVPSAERILRDNKSASDSLYVGSINGVLDEYTVFGNSVTAKVNLLERSCSCWKFDLVKISCEHAMAALRAQYGDGKDYGNSIYDYSSPIYKVESYLLAYSKAINVVPPEAEWTVPQELVDTKISPPPYDPKLGRKKVKRTKGVGETFKSKRRNRCSYARNPDTKEPRVEWASNHK</sequence>
<dbReference type="PROSITE" id="PS50966">
    <property type="entry name" value="ZF_SWIM"/>
    <property type="match status" value="1"/>
</dbReference>
<dbReference type="GO" id="GO:0003677">
    <property type="term" value="F:DNA binding"/>
    <property type="evidence" value="ECO:0007669"/>
    <property type="project" value="UniProtKB-KW"/>
</dbReference>
<dbReference type="InterPro" id="IPR006564">
    <property type="entry name" value="Znf_PMZ"/>
</dbReference>
<evidence type="ECO:0000313" key="14">
    <source>
        <dbReference type="Proteomes" id="UP000222542"/>
    </source>
</evidence>
<evidence type="ECO:0000313" key="13">
    <source>
        <dbReference type="EMBL" id="PHT89502.1"/>
    </source>
</evidence>
<dbReference type="PROSITE" id="PS50863">
    <property type="entry name" value="B3"/>
    <property type="match status" value="1"/>
</dbReference>
<protein>
    <recommendedName>
        <fullName evidence="15">SWIM-type domain-containing protein</fullName>
    </recommendedName>
</protein>
<dbReference type="InterPro" id="IPR003340">
    <property type="entry name" value="B3_DNA-bd"/>
</dbReference>
<dbReference type="PANTHER" id="PTHR31973">
    <property type="entry name" value="POLYPROTEIN, PUTATIVE-RELATED"/>
    <property type="match status" value="1"/>
</dbReference>
<comment type="caution">
    <text evidence="13">The sequence shown here is derived from an EMBL/GenBank/DDBJ whole genome shotgun (WGS) entry which is preliminary data.</text>
</comment>
<dbReference type="SUPFAM" id="SSF101936">
    <property type="entry name" value="DNA-binding pseudobarrel domain"/>
    <property type="match status" value="1"/>
</dbReference>
<reference evidence="13 14" key="2">
    <citation type="journal article" date="2017" name="Genome Biol.">
        <title>New reference genome sequences of hot pepper reveal the massive evolution of plant disease-resistance genes by retroduplication.</title>
        <authorList>
            <person name="Kim S."/>
            <person name="Park J."/>
            <person name="Yeom S.I."/>
            <person name="Kim Y.M."/>
            <person name="Seo E."/>
            <person name="Kim K.T."/>
            <person name="Kim M.S."/>
            <person name="Lee J.M."/>
            <person name="Cheong K."/>
            <person name="Shin H.S."/>
            <person name="Kim S.B."/>
            <person name="Han K."/>
            <person name="Lee J."/>
            <person name="Park M."/>
            <person name="Lee H.A."/>
            <person name="Lee H.Y."/>
            <person name="Lee Y."/>
            <person name="Oh S."/>
            <person name="Lee J.H."/>
            <person name="Choi E."/>
            <person name="Choi E."/>
            <person name="Lee S.E."/>
            <person name="Jeon J."/>
            <person name="Kim H."/>
            <person name="Choi G."/>
            <person name="Song H."/>
            <person name="Lee J."/>
            <person name="Lee S.C."/>
            <person name="Kwon J.K."/>
            <person name="Lee H.Y."/>
            <person name="Koo N."/>
            <person name="Hong Y."/>
            <person name="Kim R.W."/>
            <person name="Kang W.H."/>
            <person name="Huh J.H."/>
            <person name="Kang B.C."/>
            <person name="Yang T.J."/>
            <person name="Lee Y.H."/>
            <person name="Bennetzen J.L."/>
            <person name="Choi D."/>
        </authorList>
    </citation>
    <scope>NUCLEOTIDE SEQUENCE [LARGE SCALE GENOMIC DNA]</scope>
    <source>
        <strain evidence="14">cv. CM334</strain>
    </source>
</reference>
<dbReference type="SMART" id="SM01019">
    <property type="entry name" value="B3"/>
    <property type="match status" value="1"/>
</dbReference>
<proteinExistence type="predicted"/>
<keyword evidence="3 9" id="KW-0863">Zinc-finger</keyword>
<dbReference type="Pfam" id="PF04434">
    <property type="entry name" value="SWIM"/>
    <property type="match status" value="1"/>
</dbReference>
<keyword evidence="2" id="KW-0479">Metal-binding</keyword>
<gene>
    <name evidence="13" type="ORF">T459_04615</name>
</gene>
<evidence type="ECO:0000256" key="6">
    <source>
        <dbReference type="ARBA" id="ARBA00023125"/>
    </source>
</evidence>
<feature type="region of interest" description="Disordered" evidence="10">
    <location>
        <begin position="786"/>
        <end position="838"/>
    </location>
</feature>
<dbReference type="GO" id="GO:0005634">
    <property type="term" value="C:nucleus"/>
    <property type="evidence" value="ECO:0007669"/>
    <property type="project" value="UniProtKB-SubCell"/>
</dbReference>
<feature type="region of interest" description="Disordered" evidence="10">
    <location>
        <begin position="17"/>
        <end position="63"/>
    </location>
</feature>
<dbReference type="EMBL" id="AYRZ02000002">
    <property type="protein sequence ID" value="PHT89502.1"/>
    <property type="molecule type" value="Genomic_DNA"/>
</dbReference>
<accession>A0A2G3A5J1</accession>
<reference evidence="13 14" key="1">
    <citation type="journal article" date="2014" name="Nat. Genet.">
        <title>Genome sequence of the hot pepper provides insights into the evolution of pungency in Capsicum species.</title>
        <authorList>
            <person name="Kim S."/>
            <person name="Park M."/>
            <person name="Yeom S.I."/>
            <person name="Kim Y.M."/>
            <person name="Lee J.M."/>
            <person name="Lee H.A."/>
            <person name="Seo E."/>
            <person name="Choi J."/>
            <person name="Cheong K."/>
            <person name="Kim K.T."/>
            <person name="Jung K."/>
            <person name="Lee G.W."/>
            <person name="Oh S.K."/>
            <person name="Bae C."/>
            <person name="Kim S.B."/>
            <person name="Lee H.Y."/>
            <person name="Kim S.Y."/>
            <person name="Kim M.S."/>
            <person name="Kang B.C."/>
            <person name="Jo Y.D."/>
            <person name="Yang H.B."/>
            <person name="Jeong H.J."/>
            <person name="Kang W.H."/>
            <person name="Kwon J.K."/>
            <person name="Shin C."/>
            <person name="Lim J.Y."/>
            <person name="Park J.H."/>
            <person name="Huh J.H."/>
            <person name="Kim J.S."/>
            <person name="Kim B.D."/>
            <person name="Cohen O."/>
            <person name="Paran I."/>
            <person name="Suh M.C."/>
            <person name="Lee S.B."/>
            <person name="Kim Y.K."/>
            <person name="Shin Y."/>
            <person name="Noh S.J."/>
            <person name="Park J."/>
            <person name="Seo Y.S."/>
            <person name="Kwon S.Y."/>
            <person name="Kim H.A."/>
            <person name="Park J.M."/>
            <person name="Kim H.J."/>
            <person name="Choi S.B."/>
            <person name="Bosland P.W."/>
            <person name="Reeves G."/>
            <person name="Jo S.H."/>
            <person name="Lee B.W."/>
            <person name="Cho H.T."/>
            <person name="Choi H.S."/>
            <person name="Lee M.S."/>
            <person name="Yu Y."/>
            <person name="Do Choi Y."/>
            <person name="Park B.S."/>
            <person name="van Deynze A."/>
            <person name="Ashrafi H."/>
            <person name="Hill T."/>
            <person name="Kim W.T."/>
            <person name="Pai H.S."/>
            <person name="Ahn H.K."/>
            <person name="Yeam I."/>
            <person name="Giovannoni J.J."/>
            <person name="Rose J.K."/>
            <person name="Sorensen I."/>
            <person name="Lee S.J."/>
            <person name="Kim R.W."/>
            <person name="Choi I.Y."/>
            <person name="Choi B.S."/>
            <person name="Lim J.S."/>
            <person name="Lee Y.H."/>
            <person name="Choi D."/>
        </authorList>
    </citation>
    <scope>NUCLEOTIDE SEQUENCE [LARGE SCALE GENOMIC DNA]</scope>
    <source>
        <strain evidence="14">cv. CM334</strain>
    </source>
</reference>
<evidence type="ECO:0000256" key="1">
    <source>
        <dbReference type="ARBA" id="ARBA00004123"/>
    </source>
</evidence>
<evidence type="ECO:0000256" key="9">
    <source>
        <dbReference type="PROSITE-ProRule" id="PRU00325"/>
    </source>
</evidence>